<keyword evidence="2" id="KW-1185">Reference proteome</keyword>
<evidence type="ECO:0000313" key="1">
    <source>
        <dbReference type="EMBL" id="EET87908.1"/>
    </source>
</evidence>
<sequence>MKAAEMAKSKYGDFDVVLIGPKVDCDLEVVEAEDAEDGHKKMVELLEKKQIGWLCNSTF</sequence>
<evidence type="ECO:0000313" key="2">
    <source>
        <dbReference type="Proteomes" id="UP000004198"/>
    </source>
</evidence>
<reference evidence="1 2" key="1">
    <citation type="submission" date="2009-06" db="EMBL/GenBank/DDBJ databases">
        <title>The draft genome of Clostridium carboxidivorans P7.</title>
        <authorList>
            <consortium name="US DOE Joint Genome Institute (JGI-PGF)"/>
            <person name="Lucas S."/>
            <person name="Copeland A."/>
            <person name="Lapidus A."/>
            <person name="Glavina del Rio T."/>
            <person name="Tice H."/>
            <person name="Bruce D."/>
            <person name="Goodwin L."/>
            <person name="Pitluck S."/>
            <person name="Larimer F."/>
            <person name="Land M.L."/>
            <person name="Hauser L."/>
            <person name="Hemme C.L."/>
        </authorList>
    </citation>
    <scope>NUCLEOTIDE SEQUENCE [LARGE SCALE GENOMIC DNA]</scope>
    <source>
        <strain evidence="1 2">P7</strain>
    </source>
</reference>
<dbReference type="EMBL" id="ACVI01000021">
    <property type="protein sequence ID" value="EET87908.1"/>
    <property type="molecule type" value="Genomic_DNA"/>
</dbReference>
<gene>
    <name evidence="1" type="ORF">CcarbDRAFT_1678</name>
</gene>
<dbReference type="AlphaFoldDB" id="C6PSB1"/>
<dbReference type="Proteomes" id="UP000004198">
    <property type="component" value="Unassembled WGS sequence"/>
</dbReference>
<accession>C6PSB1</accession>
<organism evidence="1 2">
    <name type="scientific">Clostridium carboxidivorans P7</name>
    <dbReference type="NCBI Taxonomy" id="536227"/>
    <lineage>
        <taxon>Bacteria</taxon>
        <taxon>Bacillati</taxon>
        <taxon>Bacillota</taxon>
        <taxon>Clostridia</taxon>
        <taxon>Eubacteriales</taxon>
        <taxon>Clostridiaceae</taxon>
        <taxon>Clostridium</taxon>
    </lineage>
</organism>
<comment type="caution">
    <text evidence="1">The sequence shown here is derived from an EMBL/GenBank/DDBJ whole genome shotgun (WGS) entry which is preliminary data.</text>
</comment>
<name>C6PSB1_9CLOT</name>
<proteinExistence type="predicted"/>
<protein>
    <submittedName>
        <fullName evidence="1">Glycine reductase complex component C, alpha subunit</fullName>
    </submittedName>
</protein>